<feature type="compositionally biased region" description="Polar residues" evidence="1">
    <location>
        <begin position="479"/>
        <end position="488"/>
    </location>
</feature>
<evidence type="ECO:0000313" key="3">
    <source>
        <dbReference type="EMBL" id="CAD9166987.1"/>
    </source>
</evidence>
<feature type="region of interest" description="Disordered" evidence="1">
    <location>
        <begin position="409"/>
        <end position="439"/>
    </location>
</feature>
<gene>
    <name evidence="3" type="ORF">ACAT0790_LOCUS43755</name>
</gene>
<dbReference type="EMBL" id="HBGE01073018">
    <property type="protein sequence ID" value="CAD9166987.1"/>
    <property type="molecule type" value="Transcribed_RNA"/>
</dbReference>
<keyword evidence="2" id="KW-1133">Transmembrane helix</keyword>
<accession>A0A7S1RHN3</accession>
<dbReference type="AlphaFoldDB" id="A0A7S1RHN3"/>
<feature type="transmembrane region" description="Helical" evidence="2">
    <location>
        <begin position="131"/>
        <end position="157"/>
    </location>
</feature>
<keyword evidence="2" id="KW-0812">Transmembrane</keyword>
<name>A0A7S1RHN3_ALECA</name>
<proteinExistence type="predicted"/>
<feature type="region of interest" description="Disordered" evidence="1">
    <location>
        <begin position="298"/>
        <end position="319"/>
    </location>
</feature>
<feature type="transmembrane region" description="Helical" evidence="2">
    <location>
        <begin position="85"/>
        <end position="110"/>
    </location>
</feature>
<organism evidence="3">
    <name type="scientific">Alexandrium catenella</name>
    <name type="common">Red tide dinoflagellate</name>
    <name type="synonym">Gonyaulax catenella</name>
    <dbReference type="NCBI Taxonomy" id="2925"/>
    <lineage>
        <taxon>Eukaryota</taxon>
        <taxon>Sar</taxon>
        <taxon>Alveolata</taxon>
        <taxon>Dinophyceae</taxon>
        <taxon>Gonyaulacales</taxon>
        <taxon>Pyrocystaceae</taxon>
        <taxon>Alexandrium</taxon>
    </lineage>
</organism>
<reference evidence="3" key="1">
    <citation type="submission" date="2021-01" db="EMBL/GenBank/DDBJ databases">
        <authorList>
            <person name="Corre E."/>
            <person name="Pelletier E."/>
            <person name="Niang G."/>
            <person name="Scheremetjew M."/>
            <person name="Finn R."/>
            <person name="Kale V."/>
            <person name="Holt S."/>
            <person name="Cochrane G."/>
            <person name="Meng A."/>
            <person name="Brown T."/>
            <person name="Cohen L."/>
        </authorList>
    </citation>
    <scope>NUCLEOTIDE SEQUENCE</scope>
    <source>
        <strain evidence="3">OF101</strain>
    </source>
</reference>
<feature type="region of interest" description="Disordered" evidence="1">
    <location>
        <begin position="452"/>
        <end position="539"/>
    </location>
</feature>
<sequence length="549" mass="60169">MDQDEQKDDTCLGWATLSLDYNFLRGATHKRQVCDMELYPAGSRQGQNLSPGTARVEISWEPSLVFNSASSARAMLWVMLRSPHILRVVGVSLLGTAFCCLFVAGTSRWLCRGPSLARCQIADVPGAGTCAYLSALTAFAAGSVHFLGSAGLFGVGWDDRPPTMVELAEADIEEESLGGQNSEDDQDERPSLRLSVHSSGAFPARMSWNVDILTNILPKMSSFPVRLFAWLVHLASTALAELALVLCWANTGRTTFLAEAAYLSLAAILCLIAAGVVFWHEGCVLRAQADKWKMREGADAGGRSTSRGNLLKDSTGGSAEINSPSLNLEEFAQRAQRQLQSNLAQPLIEAHHRLQGRLSLDNQNLREDLLRPLLDAGQRLQDHLDELNLPNLSQPLAEARQRIQEQLDSRQAMQEGGNSPRTRGRTLSLPPRWHSEELPRWMQPLFGITPLSEDEEEQQQQQQQPNSSSPQSRGRQDLGRSNTISPNSRGRLEAGPHGGRGVSFRRPSEEHPLLEDPAEAPATLSPPIDDEPTVRPSRGLCCVSNVRGV</sequence>
<feature type="compositionally biased region" description="Polar residues" evidence="1">
    <location>
        <begin position="409"/>
        <end position="421"/>
    </location>
</feature>
<feature type="compositionally biased region" description="Low complexity" evidence="1">
    <location>
        <begin position="459"/>
        <end position="472"/>
    </location>
</feature>
<evidence type="ECO:0000256" key="2">
    <source>
        <dbReference type="SAM" id="Phobius"/>
    </source>
</evidence>
<feature type="transmembrane region" description="Helical" evidence="2">
    <location>
        <begin position="260"/>
        <end position="279"/>
    </location>
</feature>
<protein>
    <submittedName>
        <fullName evidence="3">Uncharacterized protein</fullName>
    </submittedName>
</protein>
<feature type="transmembrane region" description="Helical" evidence="2">
    <location>
        <begin position="227"/>
        <end position="248"/>
    </location>
</feature>
<evidence type="ECO:0000256" key="1">
    <source>
        <dbReference type="SAM" id="MobiDB-lite"/>
    </source>
</evidence>
<keyword evidence="2" id="KW-0472">Membrane</keyword>